<evidence type="ECO:0000259" key="1">
    <source>
        <dbReference type="Pfam" id="PF02286"/>
    </source>
</evidence>
<evidence type="ECO:0000313" key="3">
    <source>
        <dbReference type="Proteomes" id="UP000003419"/>
    </source>
</evidence>
<dbReference type="SMR" id="A0A8D9VS49"/>
<dbReference type="Pfam" id="PF02286">
    <property type="entry name" value="Dehydratase_LU"/>
    <property type="match status" value="1"/>
</dbReference>
<sequence length="558" mass="62064">MKRQKRFEELEKRPIHQDTFVKEWPEEGFVAMMGPNDPKPSVKVENGKIVEMDGKKLEDFDLIDLYIAKYGINIDNVEKVMNMDSTKIARMLVDPNVSRESIIEITSALTPAKAEEIISKLDFGEMIMAIKKMRPRRKPDNQCHVTNTVDNPVQIAADAADAALRGFPEQETTTAVARYAPFNAISILIGAQTGRPGVLTQCSVEEATELQLGMRGFTAYAETISVYGTDRVFTDGDDTPWSKGFLASCYASRGLKMRFTSGAGSEVLMGYPEGKSMLYLEARCILLTKASGVQGLQNGAVSCIEIPGAVPNGIREVLGENLLCMMCDIECASGCDQAYSHSDMRRTERFIGQFIAGTDYINSGYSSTPNYDNTFAGSNTDAMDYDDMYVMERDLGQYYGIHPVQEETIIKARNKAAKALQAVFEDLGLPKITDEEVEAATYANTHDDMPKRDMVADMKAAQDMMDRGITAVDIIKALYNHGFKDVAEAVLNLQKQKVVGDYLQTSSIFDKDWNITSAVNDGNDYQGPGTGYRLYEDKEEWDRIKDLPFALDPEHLEL</sequence>
<protein>
    <submittedName>
        <fullName evidence="2">Dehydratase large subunit</fullName>
        <ecNumber evidence="2">4.2.1.30</ecNumber>
    </submittedName>
</protein>
<keyword evidence="2" id="KW-0456">Lyase</keyword>
<organism evidence="2 3">
    <name type="scientific">Limosilactobacillus reuteri CF48-3A</name>
    <dbReference type="NCBI Taxonomy" id="525341"/>
    <lineage>
        <taxon>Bacteria</taxon>
        <taxon>Bacillati</taxon>
        <taxon>Bacillota</taxon>
        <taxon>Bacilli</taxon>
        <taxon>Lactobacillales</taxon>
        <taxon>Lactobacillaceae</taxon>
        <taxon>Limosilactobacillus</taxon>
    </lineage>
</organism>
<dbReference type="EC" id="4.2.1.30" evidence="2"/>
<dbReference type="RefSeq" id="WP_003669892.1">
    <property type="nucleotide sequence ID" value="NZ_GG693664.1"/>
</dbReference>
<feature type="domain" description="Diol/glycerol dehydratase large subunit" evidence="1">
    <location>
        <begin position="2"/>
        <end position="554"/>
    </location>
</feature>
<accession>A0A8D9VS49</accession>
<proteinExistence type="predicted"/>
<reference evidence="2 3" key="1">
    <citation type="submission" date="2009-01" db="EMBL/GenBank/DDBJ databases">
        <authorList>
            <person name="Qin X."/>
            <person name="Bachman B."/>
            <person name="Battles P."/>
            <person name="Bell A."/>
            <person name="Bess C."/>
            <person name="Bickham C."/>
            <person name="Chaboub L."/>
            <person name="Chen D."/>
            <person name="Coyle M."/>
            <person name="Deiros D.R."/>
            <person name="Dinh H."/>
            <person name="Forbes L."/>
            <person name="Fowler G."/>
            <person name="Francisco L."/>
            <person name="Fu Q."/>
            <person name="Gubbala S."/>
            <person name="Hale W."/>
            <person name="Han Y."/>
            <person name="Hemphill L."/>
            <person name="Highlander S.K."/>
            <person name="Hirani K."/>
            <person name="Hogues M."/>
            <person name="Jackson L."/>
            <person name="Jakkamsetti A."/>
            <person name="Javaid M."/>
            <person name="Jiang H."/>
            <person name="Korchina V."/>
            <person name="Kovar C."/>
            <person name="Lara F."/>
            <person name="Lee S."/>
            <person name="Mata R."/>
            <person name="Mathew T."/>
            <person name="Moen C."/>
            <person name="Morales K."/>
            <person name="Munidasa M."/>
            <person name="Nazareth L."/>
            <person name="Ngo R."/>
            <person name="Nguyen L."/>
            <person name="Okwuonu G."/>
            <person name="Ongeri F."/>
            <person name="Patil S."/>
            <person name="Petrosino J."/>
            <person name="Pham C."/>
            <person name="Pham P."/>
            <person name="Pu L.-L."/>
            <person name="Puazo M."/>
            <person name="Raj R."/>
            <person name="Reid J."/>
            <person name="Rouhana J."/>
            <person name="Saada N."/>
            <person name="Shang Y."/>
            <person name="Simmons D."/>
            <person name="Thornton R."/>
            <person name="Warren J."/>
            <person name="Weissenberger G."/>
            <person name="Zhang J."/>
            <person name="Zhang L."/>
            <person name="Zhou C."/>
            <person name="Zhu D."/>
            <person name="Muzny D."/>
            <person name="Worley K."/>
            <person name="Gibbs R."/>
        </authorList>
    </citation>
    <scope>NUCLEOTIDE SEQUENCE [LARGE SCALE GENOMIC DNA]</scope>
    <source>
        <strain evidence="2 3">CF48-3A</strain>
    </source>
</reference>
<dbReference type="EMBL" id="ACHG01000208">
    <property type="protein sequence ID" value="EEI64707.1"/>
    <property type="molecule type" value="Genomic_DNA"/>
</dbReference>
<dbReference type="GO" id="GO:0046405">
    <property type="term" value="F:glycerol dehydratase activity"/>
    <property type="evidence" value="ECO:0007669"/>
    <property type="project" value="UniProtKB-EC"/>
</dbReference>
<dbReference type="InterPro" id="IPR036999">
    <property type="entry name" value="Diol/glycerol_deHase_lsu_sf"/>
</dbReference>
<dbReference type="AlphaFoldDB" id="A0A8D9VS49"/>
<dbReference type="Proteomes" id="UP000003419">
    <property type="component" value="Unassembled WGS sequence"/>
</dbReference>
<name>A0A8D9VS49_LIMRT</name>
<gene>
    <name evidence="2" type="primary">pduC</name>
    <name evidence="2" type="ORF">HMPREF0534_1940</name>
</gene>
<dbReference type="InterPro" id="IPR003206">
    <property type="entry name" value="Diol/glycerol_deHydtase_lsu"/>
</dbReference>
<dbReference type="NCBIfam" id="NF011979">
    <property type="entry name" value="PRK15444.1"/>
    <property type="match status" value="1"/>
</dbReference>
<dbReference type="SUPFAM" id="SSF51703">
    <property type="entry name" value="Cobalamin (vitamin B12)-dependent enzymes"/>
    <property type="match status" value="1"/>
</dbReference>
<dbReference type="GO" id="GO:0031419">
    <property type="term" value="F:cobalamin binding"/>
    <property type="evidence" value="ECO:0007669"/>
    <property type="project" value="InterPro"/>
</dbReference>
<comment type="caution">
    <text evidence="2">The sequence shown here is derived from an EMBL/GenBank/DDBJ whole genome shotgun (WGS) entry which is preliminary data.</text>
</comment>
<dbReference type="InterPro" id="IPR016176">
    <property type="entry name" value="Cbl-dep_enz_cat"/>
</dbReference>
<evidence type="ECO:0000313" key="2">
    <source>
        <dbReference type="EMBL" id="EEI64707.1"/>
    </source>
</evidence>
<dbReference type="Gene3D" id="3.20.20.350">
    <property type="entry name" value="Diol/glycerol dehydratase, large subunit"/>
    <property type="match status" value="1"/>
</dbReference>
<dbReference type="PIRSF" id="PIRSF018507">
    <property type="entry name" value="Prpndl_dhdrts_lg"/>
    <property type="match status" value="1"/>
</dbReference>